<keyword evidence="4" id="KW-0430">Lectin</keyword>
<comment type="subunit">
    <text evidence="2 5">Homodimer.</text>
</comment>
<dbReference type="Pfam" id="PF03018">
    <property type="entry name" value="Dirigent"/>
    <property type="match status" value="1"/>
</dbReference>
<dbReference type="CDD" id="cd09612">
    <property type="entry name" value="Jacalin"/>
    <property type="match status" value="1"/>
</dbReference>
<dbReference type="GO" id="GO:0030246">
    <property type="term" value="F:carbohydrate binding"/>
    <property type="evidence" value="ECO:0007669"/>
    <property type="project" value="UniProtKB-KW"/>
</dbReference>
<dbReference type="PANTHER" id="PTHR46506">
    <property type="entry name" value="OS05G0143600 PROTEIN"/>
    <property type="match status" value="1"/>
</dbReference>
<comment type="subcellular location">
    <subcellularLocation>
        <location evidence="5">Secreted</location>
        <location evidence="5">Extracellular space</location>
        <location evidence="5">Apoplast</location>
    </subcellularLocation>
</comment>
<evidence type="ECO:0000256" key="4">
    <source>
        <dbReference type="ARBA" id="ARBA00022734"/>
    </source>
</evidence>
<keyword evidence="5" id="KW-0052">Apoplast</keyword>
<dbReference type="Proteomes" id="UP000251960">
    <property type="component" value="Chromosome 8"/>
</dbReference>
<dbReference type="Gene3D" id="2.100.10.30">
    <property type="entry name" value="Jacalin-like lectin domain"/>
    <property type="match status" value="1"/>
</dbReference>
<dbReference type="SUPFAM" id="SSF51101">
    <property type="entry name" value="Mannose-binding lectins"/>
    <property type="match status" value="1"/>
</dbReference>
<dbReference type="InterPro" id="IPR044859">
    <property type="entry name" value="Allene_oxi_cyc_Dirigent"/>
</dbReference>
<feature type="domain" description="Jacalin-type lectin" evidence="6">
    <location>
        <begin position="180"/>
        <end position="324"/>
    </location>
</feature>
<comment type="function">
    <text evidence="5">Dirigent proteins impart stereoselectivity on the phenoxy radical-coupling reaction, yielding optically active lignans from two molecules of coniferyl alcohol in the biosynthesis of lignans, flavonolignans, and alkaloids and thus plays a central role in plant secondary metabolism.</text>
</comment>
<evidence type="ECO:0000256" key="5">
    <source>
        <dbReference type="RuleBase" id="RU363099"/>
    </source>
</evidence>
<evidence type="ECO:0000256" key="1">
    <source>
        <dbReference type="ARBA" id="ARBA00010746"/>
    </source>
</evidence>
<dbReference type="AlphaFoldDB" id="A0A3L6DK16"/>
<organism evidence="7">
    <name type="scientific">Zea mays</name>
    <name type="common">Maize</name>
    <dbReference type="NCBI Taxonomy" id="4577"/>
    <lineage>
        <taxon>Eukaryota</taxon>
        <taxon>Viridiplantae</taxon>
        <taxon>Streptophyta</taxon>
        <taxon>Embryophyta</taxon>
        <taxon>Tracheophyta</taxon>
        <taxon>Spermatophyta</taxon>
        <taxon>Magnoliopsida</taxon>
        <taxon>Liliopsida</taxon>
        <taxon>Poales</taxon>
        <taxon>Poaceae</taxon>
        <taxon>PACMAD clade</taxon>
        <taxon>Panicoideae</taxon>
        <taxon>Andropogonodae</taxon>
        <taxon>Andropogoneae</taxon>
        <taxon>Tripsacinae</taxon>
        <taxon>Zea</taxon>
    </lineage>
</organism>
<comment type="caution">
    <text evidence="7">The sequence shown here is derived from an EMBL/GenBank/DDBJ whole genome shotgun (WGS) entry which is preliminary data.</text>
</comment>
<dbReference type="GO" id="GO:0048046">
    <property type="term" value="C:apoplast"/>
    <property type="evidence" value="ECO:0007669"/>
    <property type="project" value="UniProtKB-SubCell"/>
</dbReference>
<dbReference type="InterPro" id="IPR001229">
    <property type="entry name" value="Jacalin-like_lectin_dom"/>
</dbReference>
<evidence type="ECO:0000256" key="3">
    <source>
        <dbReference type="ARBA" id="ARBA00022525"/>
    </source>
</evidence>
<protein>
    <recommendedName>
        <fullName evidence="5">Dirigent protein</fullName>
    </recommendedName>
</protein>
<dbReference type="Gene3D" id="2.40.480.10">
    <property type="entry name" value="Allene oxide cyclase-like"/>
    <property type="match status" value="1"/>
</dbReference>
<evidence type="ECO:0000313" key="7">
    <source>
        <dbReference type="EMBL" id="PWZ08982.1"/>
    </source>
</evidence>
<dbReference type="InterPro" id="IPR036404">
    <property type="entry name" value="Jacalin-like_lectin_dom_sf"/>
</dbReference>
<evidence type="ECO:0000259" key="6">
    <source>
        <dbReference type="PROSITE" id="PS51752"/>
    </source>
</evidence>
<dbReference type="SMART" id="SM00915">
    <property type="entry name" value="Jacalin"/>
    <property type="match status" value="1"/>
</dbReference>
<dbReference type="PROSITE" id="PS51752">
    <property type="entry name" value="JACALIN_LECTIN"/>
    <property type="match status" value="1"/>
</dbReference>
<reference evidence="7" key="1">
    <citation type="journal article" date="2018" name="Nat. Genet.">
        <title>Extensive intraspecific gene order and gene structural variations between Mo17 and other maize genomes.</title>
        <authorList>
            <person name="Sun S."/>
            <person name="Zhou Y."/>
            <person name="Chen J."/>
            <person name="Shi J."/>
            <person name="Zhao H."/>
            <person name="Zhao H."/>
            <person name="Song W."/>
            <person name="Zhang M."/>
            <person name="Cui Y."/>
            <person name="Dong X."/>
            <person name="Liu H."/>
            <person name="Ma X."/>
            <person name="Jiao Y."/>
            <person name="Wang B."/>
            <person name="Wei X."/>
            <person name="Stein J.C."/>
            <person name="Glaubitz J.C."/>
            <person name="Lu F."/>
            <person name="Yu G."/>
            <person name="Liang C."/>
            <person name="Fengler K."/>
            <person name="Li B."/>
            <person name="Rafalski A."/>
            <person name="Schnable P.S."/>
            <person name="Ware D.H."/>
            <person name="Buckler E.S."/>
            <person name="Lai J."/>
        </authorList>
    </citation>
    <scope>NUCLEOTIDE SEQUENCE [LARGE SCALE GENOMIC DNA]</scope>
    <source>
        <tissue evidence="7">Seedling</tissue>
    </source>
</reference>
<comment type="similarity">
    <text evidence="1 5">Belongs to the plant dirigent protein family.</text>
</comment>
<dbReference type="Pfam" id="PF01419">
    <property type="entry name" value="Jacalin"/>
    <property type="match status" value="1"/>
</dbReference>
<dbReference type="ExpressionAtlas" id="A0A3L6DK16">
    <property type="expression patterns" value="baseline and differential"/>
</dbReference>
<dbReference type="EMBL" id="NCVQ01000009">
    <property type="protein sequence ID" value="PWZ08982.1"/>
    <property type="molecule type" value="Genomic_DNA"/>
</dbReference>
<keyword evidence="3 5" id="KW-0964">Secreted</keyword>
<name>A0A3L6DK16_MAIZE</name>
<gene>
    <name evidence="7" type="primary">SALT_6</name>
    <name evidence="7" type="ORF">Zm00014a_036701</name>
</gene>
<sequence length="325" mass="34681">MATPPNPPPPSTPIAAAAPLLPAEFTRFTFRALYVRRTGPSSREMIQPGRPYDELGRRLTSDYPVYDGRGSDAALVARMQGITVLVGNAHQLFTIVFETGRFKGSTLLINGMVTEGSDEWAVYGGTGAFAMATGVIRRKNLFAGGGDSGGNSDELSMEVFCPVFGSPQQPPKDDEDGSAVTKIGLWGGPGGSAQDITTTEAPRRLNSVTIRAGIAVDSIEFTYTGKDRQRRTAGRWGGLGGNVRTIDLGDNEHIREVSGTYGTFEGATTLTSLRFITSTRAWGPWGTENGTRFCITAPIGSSVVGFYGRAGTRLVDAIGVYLRQL</sequence>
<proteinExistence type="inferred from homology"/>
<dbReference type="GO" id="GO:0009699">
    <property type="term" value="P:phenylpropanoid biosynthetic process"/>
    <property type="evidence" value="ECO:0007669"/>
    <property type="project" value="UniProtKB-ARBA"/>
</dbReference>
<accession>A0A3L6DK16</accession>
<evidence type="ECO:0000256" key="2">
    <source>
        <dbReference type="ARBA" id="ARBA00011738"/>
    </source>
</evidence>
<dbReference type="InterPro" id="IPR033734">
    <property type="entry name" value="Jacalin-like_lectin_dom_plant"/>
</dbReference>
<dbReference type="InterPro" id="IPR004265">
    <property type="entry name" value="Dirigent"/>
</dbReference>